<evidence type="ECO:0000313" key="9">
    <source>
        <dbReference type="Proteomes" id="UP000547976"/>
    </source>
</evidence>
<proteinExistence type="predicted"/>
<name>A0A8H5UZA9_GIBSU</name>
<keyword evidence="9" id="KW-1185">Reference proteome</keyword>
<feature type="transmembrane region" description="Helical" evidence="7">
    <location>
        <begin position="362"/>
        <end position="384"/>
    </location>
</feature>
<evidence type="ECO:0000256" key="7">
    <source>
        <dbReference type="SAM" id="Phobius"/>
    </source>
</evidence>
<feature type="transmembrane region" description="Helical" evidence="7">
    <location>
        <begin position="313"/>
        <end position="330"/>
    </location>
</feature>
<dbReference type="PANTHER" id="PTHR43791:SF36">
    <property type="entry name" value="TRANSPORTER, PUTATIVE (AFU_ORTHOLOGUE AFUA_6G08340)-RELATED"/>
    <property type="match status" value="1"/>
</dbReference>
<evidence type="ECO:0000256" key="5">
    <source>
        <dbReference type="ARBA" id="ARBA00023136"/>
    </source>
</evidence>
<evidence type="ECO:0000313" key="8">
    <source>
        <dbReference type="EMBL" id="KAF5603708.1"/>
    </source>
</evidence>
<feature type="transmembrane region" description="Helical" evidence="7">
    <location>
        <begin position="273"/>
        <end position="293"/>
    </location>
</feature>
<dbReference type="OrthoDB" id="2985014at2759"/>
<sequence length="883" mass="98213">MSEEKAQQDTFERVTEQRSPITGDRMALVTEAEEKAVLRKLDLHILPLLFLVYTFSNLDRSNLGNARLAGLTDSVNLEGKRYDWLGTAFYIAYICSQWTAVGFKRFPPHKWVFFSAIGFSTISACQAAVTNYASLVVLRVLLGCFEGMFSGVPLYLSFFYPRDKVGFRQGIFLSGSALANAYGGVLGYAILGIRGSVAPWRCLFLIEGLPVWIVAILAWFHLPDDLLSAKFLTDREKEVAWQCVGRGQTVDSEGAGGVSWAEWRSAFLDWRSYVPGLMYFSCNVCFGSLPLFIPTIISEMGTFNHQESNGLSAPPYALCFFTILACAFASDRAKLRGPFVAAAAIVSTVGYGLLGVCEGVAARYAGVFLSVQIFVSISILLPWVSSVHHTESKRAGPVWALVEAPDATVDASPARSDRTVVGTSSSALNYTAAEPSPEVGPSYVAQSDRSSSLSEILGREGITIKQIDDCFARFFNHYSKLLPGIFSENDVNYESCQALGARREVQIAVQHIRGGTFQPLLHITNPMPIIKSSLILCLWPLPVDTMWKDPSHVYAGTAHSLAVQNGLFIDGHEQDFARTHTSLSKEMRDMRAHLWLNCCLVFQATSLCDGLPHLSISESKPYQRKARLEEIVDASFHYRIKCHDILFDATRAFGDIINEQGEGSYLTRCCTRLAISAYYFFLQSHDLKKPGLITAFSIATEILDVVSRLDAMQDFALYASNYYTRMALLAAFCILRIVRSELKEHIDLRDAQQSLFKAISFAKRHSMQHGDLDERYGSILSQLWSNSDSMNTTTANGLDLRIRSRLFMSVVFDSLWWWRVEYNGQGSPYDTNNAAPESVQMDATDASTLWNSTAAPVGHSFGLSDLPEVYMDWNFPLNIDYIG</sequence>
<feature type="transmembrane region" description="Helical" evidence="7">
    <location>
        <begin position="170"/>
        <end position="191"/>
    </location>
</feature>
<dbReference type="SUPFAM" id="SSF103473">
    <property type="entry name" value="MFS general substrate transporter"/>
    <property type="match status" value="1"/>
</dbReference>
<dbReference type="GO" id="GO:0016020">
    <property type="term" value="C:membrane"/>
    <property type="evidence" value="ECO:0007669"/>
    <property type="project" value="UniProtKB-SubCell"/>
</dbReference>
<dbReference type="GeneID" id="59320129"/>
<dbReference type="Gene3D" id="1.20.1250.20">
    <property type="entry name" value="MFS general substrate transporter like domains"/>
    <property type="match status" value="1"/>
</dbReference>
<gene>
    <name evidence="8" type="ORF">FSUBG_7138</name>
</gene>
<comment type="caution">
    <text evidence="8">The sequence shown here is derived from an EMBL/GenBank/DDBJ whole genome shotgun (WGS) entry which is preliminary data.</text>
</comment>
<dbReference type="PANTHER" id="PTHR43791">
    <property type="entry name" value="PERMEASE-RELATED"/>
    <property type="match status" value="1"/>
</dbReference>
<feature type="transmembrane region" description="Helical" evidence="7">
    <location>
        <begin position="337"/>
        <end position="356"/>
    </location>
</feature>
<dbReference type="InterPro" id="IPR011701">
    <property type="entry name" value="MFS"/>
</dbReference>
<dbReference type="EMBL" id="JAAOAV010000088">
    <property type="protein sequence ID" value="KAF5603708.1"/>
    <property type="molecule type" value="Genomic_DNA"/>
</dbReference>
<organism evidence="8 9">
    <name type="scientific">Gibberella subglutinans</name>
    <name type="common">Fusarium subglutinans</name>
    <dbReference type="NCBI Taxonomy" id="42677"/>
    <lineage>
        <taxon>Eukaryota</taxon>
        <taxon>Fungi</taxon>
        <taxon>Dikarya</taxon>
        <taxon>Ascomycota</taxon>
        <taxon>Pezizomycotina</taxon>
        <taxon>Sordariomycetes</taxon>
        <taxon>Hypocreomycetidae</taxon>
        <taxon>Hypocreales</taxon>
        <taxon>Nectriaceae</taxon>
        <taxon>Fusarium</taxon>
        <taxon>Fusarium fujikuroi species complex</taxon>
    </lineage>
</organism>
<evidence type="ECO:0000256" key="1">
    <source>
        <dbReference type="ARBA" id="ARBA00004141"/>
    </source>
</evidence>
<feature type="transmembrane region" description="Helical" evidence="7">
    <location>
        <begin position="135"/>
        <end position="158"/>
    </location>
</feature>
<dbReference type="RefSeq" id="XP_036537401.1">
    <property type="nucleotide sequence ID" value="XM_036685411.1"/>
</dbReference>
<evidence type="ECO:0000256" key="4">
    <source>
        <dbReference type="ARBA" id="ARBA00022989"/>
    </source>
</evidence>
<keyword evidence="4 7" id="KW-1133">Transmembrane helix</keyword>
<dbReference type="AlphaFoldDB" id="A0A8H5UZA9"/>
<evidence type="ECO:0000256" key="3">
    <source>
        <dbReference type="ARBA" id="ARBA00022692"/>
    </source>
</evidence>
<dbReference type="Pfam" id="PF07690">
    <property type="entry name" value="MFS_1"/>
    <property type="match status" value="1"/>
</dbReference>
<feature type="transmembrane region" description="Helical" evidence="7">
    <location>
        <begin position="111"/>
        <end position="129"/>
    </location>
</feature>
<feature type="transmembrane region" description="Helical" evidence="7">
    <location>
        <begin position="203"/>
        <end position="222"/>
    </location>
</feature>
<dbReference type="FunFam" id="1.20.1250.20:FF:000018">
    <property type="entry name" value="MFS transporter permease"/>
    <property type="match status" value="1"/>
</dbReference>
<keyword evidence="6" id="KW-0325">Glycoprotein</keyword>
<keyword evidence="5 7" id="KW-0472">Membrane</keyword>
<comment type="subcellular location">
    <subcellularLocation>
        <location evidence="1">Membrane</location>
        <topology evidence="1">Multi-pass membrane protein</topology>
    </subcellularLocation>
</comment>
<evidence type="ECO:0000256" key="2">
    <source>
        <dbReference type="ARBA" id="ARBA00022448"/>
    </source>
</evidence>
<dbReference type="InterPro" id="IPR036259">
    <property type="entry name" value="MFS_trans_sf"/>
</dbReference>
<reference evidence="8 9" key="1">
    <citation type="submission" date="2020-05" db="EMBL/GenBank/DDBJ databases">
        <title>Identification and distribution of gene clusters putatively required for synthesis of sphingolipid metabolism inhibitors in phylogenetically diverse species of the filamentous fungus Fusarium.</title>
        <authorList>
            <person name="Kim H.-S."/>
            <person name="Busman M."/>
            <person name="Brown D.W."/>
            <person name="Divon H."/>
            <person name="Uhlig S."/>
            <person name="Proctor R.H."/>
        </authorList>
    </citation>
    <scope>NUCLEOTIDE SEQUENCE [LARGE SCALE GENOMIC DNA]</scope>
    <source>
        <strain evidence="8 9">NRRL 66333</strain>
    </source>
</reference>
<keyword evidence="3 7" id="KW-0812">Transmembrane</keyword>
<evidence type="ECO:0000256" key="6">
    <source>
        <dbReference type="ARBA" id="ARBA00023180"/>
    </source>
</evidence>
<accession>A0A8H5UZA9</accession>
<dbReference type="Proteomes" id="UP000547976">
    <property type="component" value="Unassembled WGS sequence"/>
</dbReference>
<dbReference type="GO" id="GO:0022857">
    <property type="term" value="F:transmembrane transporter activity"/>
    <property type="evidence" value="ECO:0007669"/>
    <property type="project" value="InterPro"/>
</dbReference>
<keyword evidence="2" id="KW-0813">Transport</keyword>
<protein>
    <submittedName>
        <fullName evidence="8">Nicotinamide mononucleotide permease</fullName>
    </submittedName>
</protein>